<dbReference type="CDD" id="cd13138">
    <property type="entry name" value="MATE_yoeA_like"/>
    <property type="match status" value="1"/>
</dbReference>
<evidence type="ECO:0000256" key="8">
    <source>
        <dbReference type="ARBA" id="ARBA00022692"/>
    </source>
</evidence>
<keyword evidence="8 13" id="KW-0812">Transmembrane</keyword>
<dbReference type="PANTHER" id="PTHR43298">
    <property type="entry name" value="MULTIDRUG RESISTANCE PROTEIN NORM-RELATED"/>
    <property type="match status" value="1"/>
</dbReference>
<feature type="transmembrane region" description="Helical" evidence="13">
    <location>
        <begin position="399"/>
        <end position="418"/>
    </location>
</feature>
<feature type="transmembrane region" description="Helical" evidence="13">
    <location>
        <begin position="26"/>
        <end position="43"/>
    </location>
</feature>
<dbReference type="NCBIfam" id="TIGR00797">
    <property type="entry name" value="matE"/>
    <property type="match status" value="1"/>
</dbReference>
<evidence type="ECO:0000256" key="4">
    <source>
        <dbReference type="ARBA" id="ARBA00020268"/>
    </source>
</evidence>
<sequence length="462" mass="49871">MSAFSKPARLNRGSIDMTLGNPMMQILRFSIPLLLGNILQQLYNTVDSMVVGNFVGSGALAAVGASGPVINLLVSFFLGISVGTGIVISQAYGAKDFERLQKAVGTVITVTILVALVLMAAGIPLSQLLLRLVNTPEDIMAESTVYMQITFGGIIFLMLFNVLSGIFQGIGDSISPFIFLVISCGINILLDLLFVIAFDWGVAGVAWATLFAQLCSVVFGLFRINRTDAPIHLYLKDLRISKELLKVILRLGIPSGFQNSLSAIGNIIVQTMLNSFGTVIIAANIAVIKIDSFCTMPMMTFGSAIAVYAGQNMGAAKPGRIKEGVRTTLIVSTAISILISAFLFFFGELPLQLFTRESAVVQAGMDKFRIVAPFYMMMGFFGILSGVVRGCGHTTAPMLIGILSMFLGRVPVAMLLSSRIGANGIHWSLSVCWTLEALVMIVYYLFGGWRKSLREPEKIKQT</sequence>
<dbReference type="Proteomes" id="UP001524473">
    <property type="component" value="Unassembled WGS sequence"/>
</dbReference>
<evidence type="ECO:0000256" key="5">
    <source>
        <dbReference type="ARBA" id="ARBA00022448"/>
    </source>
</evidence>
<evidence type="ECO:0000256" key="13">
    <source>
        <dbReference type="SAM" id="Phobius"/>
    </source>
</evidence>
<feature type="transmembrane region" description="Helical" evidence="13">
    <location>
        <begin position="204"/>
        <end position="224"/>
    </location>
</feature>
<feature type="transmembrane region" description="Helical" evidence="13">
    <location>
        <begin position="145"/>
        <end position="170"/>
    </location>
</feature>
<dbReference type="InterPro" id="IPR002528">
    <property type="entry name" value="MATE_fam"/>
</dbReference>
<dbReference type="RefSeq" id="WP_187127682.1">
    <property type="nucleotide sequence ID" value="NZ_CABKVV010000012.1"/>
</dbReference>
<dbReference type="Pfam" id="PF01554">
    <property type="entry name" value="MatE"/>
    <property type="match status" value="2"/>
</dbReference>
<keyword evidence="9 13" id="KW-1133">Transmembrane helix</keyword>
<evidence type="ECO:0000256" key="10">
    <source>
        <dbReference type="ARBA" id="ARBA00023065"/>
    </source>
</evidence>
<comment type="caution">
    <text evidence="14">The sequence shown here is derived from an EMBL/GenBank/DDBJ whole genome shotgun (WGS) entry which is preliminary data.</text>
</comment>
<evidence type="ECO:0000256" key="2">
    <source>
        <dbReference type="ARBA" id="ARBA00004651"/>
    </source>
</evidence>
<feature type="transmembrane region" description="Helical" evidence="13">
    <location>
        <begin position="327"/>
        <end position="347"/>
    </location>
</feature>
<evidence type="ECO:0000256" key="7">
    <source>
        <dbReference type="ARBA" id="ARBA00022475"/>
    </source>
</evidence>
<dbReference type="InterPro" id="IPR048279">
    <property type="entry name" value="MdtK-like"/>
</dbReference>
<comment type="function">
    <text evidence="1">Multidrug efflux pump.</text>
</comment>
<keyword evidence="7" id="KW-1003">Cell membrane</keyword>
<keyword evidence="6" id="KW-0050">Antiport</keyword>
<keyword evidence="15" id="KW-1185">Reference proteome</keyword>
<evidence type="ECO:0000256" key="12">
    <source>
        <dbReference type="ARBA" id="ARBA00031636"/>
    </source>
</evidence>
<comment type="similarity">
    <text evidence="3">Belongs to the multi antimicrobial extrusion (MATE) (TC 2.A.66.1) family.</text>
</comment>
<feature type="transmembrane region" description="Helical" evidence="13">
    <location>
        <begin position="177"/>
        <end position="198"/>
    </location>
</feature>
<feature type="transmembrane region" description="Helical" evidence="13">
    <location>
        <begin position="424"/>
        <end position="446"/>
    </location>
</feature>
<evidence type="ECO:0000313" key="15">
    <source>
        <dbReference type="Proteomes" id="UP001524473"/>
    </source>
</evidence>
<feature type="transmembrane region" description="Helical" evidence="13">
    <location>
        <begin position="267"/>
        <end position="288"/>
    </location>
</feature>
<dbReference type="PIRSF" id="PIRSF006603">
    <property type="entry name" value="DinF"/>
    <property type="match status" value="1"/>
</dbReference>
<comment type="subcellular location">
    <subcellularLocation>
        <location evidence="2">Cell membrane</location>
        <topology evidence="2">Multi-pass membrane protein</topology>
    </subcellularLocation>
</comment>
<keyword evidence="5" id="KW-0813">Transport</keyword>
<feature type="transmembrane region" description="Helical" evidence="13">
    <location>
        <begin position="104"/>
        <end position="125"/>
    </location>
</feature>
<evidence type="ECO:0000256" key="1">
    <source>
        <dbReference type="ARBA" id="ARBA00003408"/>
    </source>
</evidence>
<proteinExistence type="inferred from homology"/>
<reference evidence="14 15" key="1">
    <citation type="submission" date="2022-06" db="EMBL/GenBank/DDBJ databases">
        <title>Isolation of gut microbiota from human fecal samples.</title>
        <authorList>
            <person name="Pamer E.G."/>
            <person name="Barat B."/>
            <person name="Waligurski E."/>
            <person name="Medina S."/>
            <person name="Paddock L."/>
            <person name="Mostad J."/>
        </authorList>
    </citation>
    <scope>NUCLEOTIDE SEQUENCE [LARGE SCALE GENOMIC DNA]</scope>
    <source>
        <strain evidence="14 15">DFI.9.73</strain>
    </source>
</reference>
<dbReference type="GeneID" id="90531731"/>
<evidence type="ECO:0000256" key="6">
    <source>
        <dbReference type="ARBA" id="ARBA00022449"/>
    </source>
</evidence>
<dbReference type="InterPro" id="IPR050222">
    <property type="entry name" value="MATE_MdtK"/>
</dbReference>
<evidence type="ECO:0000256" key="9">
    <source>
        <dbReference type="ARBA" id="ARBA00022989"/>
    </source>
</evidence>
<name>A0ABT1S3D8_9FIRM</name>
<dbReference type="PANTHER" id="PTHR43298:SF2">
    <property type="entry name" value="FMN_FAD EXPORTER YEEO-RELATED"/>
    <property type="match status" value="1"/>
</dbReference>
<dbReference type="EMBL" id="JANFZH010000050">
    <property type="protein sequence ID" value="MCQ4841462.1"/>
    <property type="molecule type" value="Genomic_DNA"/>
</dbReference>
<protein>
    <recommendedName>
        <fullName evidence="4">Probable multidrug resistance protein NorM</fullName>
    </recommendedName>
    <alternativeName>
        <fullName evidence="12">Multidrug-efflux transporter</fullName>
    </alternativeName>
</protein>
<keyword evidence="11 13" id="KW-0472">Membrane</keyword>
<gene>
    <name evidence="14" type="ORF">NE695_16245</name>
</gene>
<evidence type="ECO:0000256" key="11">
    <source>
        <dbReference type="ARBA" id="ARBA00023136"/>
    </source>
</evidence>
<feature type="transmembrane region" description="Helical" evidence="13">
    <location>
        <begin position="69"/>
        <end position="92"/>
    </location>
</feature>
<keyword evidence="10" id="KW-0406">Ion transport</keyword>
<accession>A0ABT1S3D8</accession>
<evidence type="ECO:0000313" key="14">
    <source>
        <dbReference type="EMBL" id="MCQ4841462.1"/>
    </source>
</evidence>
<feature type="transmembrane region" description="Helical" evidence="13">
    <location>
        <begin position="367"/>
        <end position="387"/>
    </location>
</feature>
<organism evidence="14 15">
    <name type="scientific">Neglectibacter timonensis</name>
    <dbReference type="NCBI Taxonomy" id="1776382"/>
    <lineage>
        <taxon>Bacteria</taxon>
        <taxon>Bacillati</taxon>
        <taxon>Bacillota</taxon>
        <taxon>Clostridia</taxon>
        <taxon>Eubacteriales</taxon>
        <taxon>Oscillospiraceae</taxon>
        <taxon>Neglectibacter</taxon>
    </lineage>
</organism>
<evidence type="ECO:0000256" key="3">
    <source>
        <dbReference type="ARBA" id="ARBA00010199"/>
    </source>
</evidence>